<evidence type="ECO:0000256" key="6">
    <source>
        <dbReference type="ARBA" id="ARBA00023004"/>
    </source>
</evidence>
<keyword evidence="7" id="KW-0411">Iron-sulfur</keyword>
<evidence type="ECO:0000256" key="4">
    <source>
        <dbReference type="ARBA" id="ARBA00022737"/>
    </source>
</evidence>
<name>A0ABM8AQM1_9BACT</name>
<keyword evidence="2" id="KW-0004">4Fe-4S</keyword>
<keyword evidence="10" id="KW-1185">Reference proteome</keyword>
<dbReference type="InterPro" id="IPR017900">
    <property type="entry name" value="4Fe4S_Fe_S_CS"/>
</dbReference>
<dbReference type="PROSITE" id="PS00198">
    <property type="entry name" value="4FE4S_FER_1"/>
    <property type="match status" value="1"/>
</dbReference>
<dbReference type="Gene3D" id="3.30.70.20">
    <property type="match status" value="2"/>
</dbReference>
<dbReference type="PANTHER" id="PTHR43177">
    <property type="entry name" value="PROTEIN NRFC"/>
    <property type="match status" value="1"/>
</dbReference>
<proteinExistence type="predicted"/>
<evidence type="ECO:0000256" key="1">
    <source>
        <dbReference type="ARBA" id="ARBA00022448"/>
    </source>
</evidence>
<evidence type="ECO:0000256" key="3">
    <source>
        <dbReference type="ARBA" id="ARBA00022723"/>
    </source>
</evidence>
<evidence type="ECO:0000256" key="7">
    <source>
        <dbReference type="ARBA" id="ARBA00023014"/>
    </source>
</evidence>
<sequence length="184" mass="20705">MKQLSIMVDLDRCIGCKTCIVACRNHHGLIDHEYDMPGEIPYYLRVESKSEGKFPEIKEDSWVVMCQHCKKTPCAKGCEEGAITKDVQTGIVLFDREKCTGCGECVEKCPYKVIQFNEKENYAHKCNLCYDRVTHGLDPVCVETCLTNALTFGEKEILLMQADAAGKQVIKKLSAQSIVYVKTP</sequence>
<gene>
    <name evidence="9" type="ORF">JCM14722_11400</name>
</gene>
<protein>
    <recommendedName>
        <fullName evidence="8">4Fe-4S ferredoxin-type domain-containing protein</fullName>
    </recommendedName>
</protein>
<dbReference type="Pfam" id="PF00037">
    <property type="entry name" value="Fer4"/>
    <property type="match status" value="1"/>
</dbReference>
<dbReference type="SUPFAM" id="SSF54862">
    <property type="entry name" value="4Fe-4S ferredoxins"/>
    <property type="match status" value="1"/>
</dbReference>
<dbReference type="Proteomes" id="UP001061361">
    <property type="component" value="Chromosome"/>
</dbReference>
<feature type="domain" description="4Fe-4S ferredoxin-type" evidence="8">
    <location>
        <begin position="90"/>
        <end position="119"/>
    </location>
</feature>
<dbReference type="InterPro" id="IPR017896">
    <property type="entry name" value="4Fe4S_Fe-S-bd"/>
</dbReference>
<dbReference type="Pfam" id="PF13247">
    <property type="entry name" value="Fer4_11"/>
    <property type="match status" value="1"/>
</dbReference>
<dbReference type="PANTHER" id="PTHR43177:SF5">
    <property type="entry name" value="ANAEROBIC DIMETHYL SULFOXIDE REDUCTASE CHAIN B-RELATED"/>
    <property type="match status" value="1"/>
</dbReference>
<evidence type="ECO:0000259" key="8">
    <source>
        <dbReference type="PROSITE" id="PS51379"/>
    </source>
</evidence>
<keyword evidence="5" id="KW-0249">Electron transport</keyword>
<dbReference type="EMBL" id="AP026708">
    <property type="protein sequence ID" value="BDQ33598.1"/>
    <property type="molecule type" value="Genomic_DNA"/>
</dbReference>
<accession>A0ABM8AQM1</accession>
<dbReference type="RefSeq" id="WP_264983657.1">
    <property type="nucleotide sequence ID" value="NZ_AP026708.1"/>
</dbReference>
<dbReference type="InterPro" id="IPR050954">
    <property type="entry name" value="ET_IronSulfur_Cluster-Binding"/>
</dbReference>
<reference evidence="9" key="1">
    <citation type="submission" date="2022-08" db="EMBL/GenBank/DDBJ databases">
        <title>Genome Sequence of the sulphate-reducing bacterium, Pseudodesulfovibrio portus JCM14722.</title>
        <authorList>
            <person name="Kondo R."/>
            <person name="Kataoka T."/>
        </authorList>
    </citation>
    <scope>NUCLEOTIDE SEQUENCE</scope>
    <source>
        <strain evidence="9">JCM 14722</strain>
    </source>
</reference>
<feature type="domain" description="4Fe-4S ferredoxin-type" evidence="8">
    <location>
        <begin position="4"/>
        <end position="35"/>
    </location>
</feature>
<dbReference type="PROSITE" id="PS51379">
    <property type="entry name" value="4FE4S_FER_2"/>
    <property type="match status" value="2"/>
</dbReference>
<keyword evidence="6" id="KW-0408">Iron</keyword>
<keyword evidence="3" id="KW-0479">Metal-binding</keyword>
<evidence type="ECO:0000256" key="5">
    <source>
        <dbReference type="ARBA" id="ARBA00022982"/>
    </source>
</evidence>
<evidence type="ECO:0000313" key="10">
    <source>
        <dbReference type="Proteomes" id="UP001061361"/>
    </source>
</evidence>
<keyword evidence="4" id="KW-0677">Repeat</keyword>
<keyword evidence="1" id="KW-0813">Transport</keyword>
<organism evidence="9 10">
    <name type="scientific">Pseudodesulfovibrio portus</name>
    <dbReference type="NCBI Taxonomy" id="231439"/>
    <lineage>
        <taxon>Bacteria</taxon>
        <taxon>Pseudomonadati</taxon>
        <taxon>Thermodesulfobacteriota</taxon>
        <taxon>Desulfovibrionia</taxon>
        <taxon>Desulfovibrionales</taxon>
        <taxon>Desulfovibrionaceae</taxon>
    </lineage>
</organism>
<evidence type="ECO:0000256" key="2">
    <source>
        <dbReference type="ARBA" id="ARBA00022485"/>
    </source>
</evidence>
<evidence type="ECO:0000313" key="9">
    <source>
        <dbReference type="EMBL" id="BDQ33598.1"/>
    </source>
</evidence>